<accession>A0A081NKB3</accession>
<dbReference type="PANTHER" id="PTHR43328:SF1">
    <property type="entry name" value="N-ACETYLTRANSFERASE DOMAIN-CONTAINING PROTEIN"/>
    <property type="match status" value="1"/>
</dbReference>
<gene>
    <name evidence="2" type="ORF">GZ78_02185</name>
</gene>
<dbReference type="Pfam" id="PF13302">
    <property type="entry name" value="Acetyltransf_3"/>
    <property type="match status" value="1"/>
</dbReference>
<dbReference type="eggNOG" id="COG1670">
    <property type="taxonomic scope" value="Bacteria"/>
</dbReference>
<protein>
    <recommendedName>
        <fullName evidence="1">N-acetyltransferase domain-containing protein</fullName>
    </recommendedName>
</protein>
<dbReference type="EMBL" id="JOKH01000001">
    <property type="protein sequence ID" value="KEQ18886.1"/>
    <property type="molecule type" value="Genomic_DNA"/>
</dbReference>
<organism evidence="2 3">
    <name type="scientific">Endozoicomonas numazuensis</name>
    <dbReference type="NCBI Taxonomy" id="1137799"/>
    <lineage>
        <taxon>Bacteria</taxon>
        <taxon>Pseudomonadati</taxon>
        <taxon>Pseudomonadota</taxon>
        <taxon>Gammaproteobacteria</taxon>
        <taxon>Oceanospirillales</taxon>
        <taxon>Endozoicomonadaceae</taxon>
        <taxon>Endozoicomonas</taxon>
    </lineage>
</organism>
<comment type="caution">
    <text evidence="2">The sequence shown here is derived from an EMBL/GenBank/DDBJ whole genome shotgun (WGS) entry which is preliminary data.</text>
</comment>
<dbReference type="InterPro" id="IPR016181">
    <property type="entry name" value="Acyl_CoA_acyltransferase"/>
</dbReference>
<dbReference type="PANTHER" id="PTHR43328">
    <property type="entry name" value="ACETYLTRANSFERASE-RELATED"/>
    <property type="match status" value="1"/>
</dbReference>
<dbReference type="Gene3D" id="3.40.630.30">
    <property type="match status" value="1"/>
</dbReference>
<dbReference type="STRING" id="1137799.GZ78_02185"/>
<reference evidence="2 3" key="1">
    <citation type="submission" date="2014-06" db="EMBL/GenBank/DDBJ databases">
        <title>Whole Genome Sequences of Three Symbiotic Endozoicomonas Bacteria.</title>
        <authorList>
            <person name="Neave M.J."/>
            <person name="Apprill A."/>
            <person name="Voolstra C.R."/>
        </authorList>
    </citation>
    <scope>NUCLEOTIDE SEQUENCE [LARGE SCALE GENOMIC DNA]</scope>
    <source>
        <strain evidence="2 3">DSM 25634</strain>
    </source>
</reference>
<dbReference type="Proteomes" id="UP000028073">
    <property type="component" value="Unassembled WGS sequence"/>
</dbReference>
<evidence type="ECO:0000313" key="3">
    <source>
        <dbReference type="Proteomes" id="UP000028073"/>
    </source>
</evidence>
<evidence type="ECO:0000313" key="2">
    <source>
        <dbReference type="EMBL" id="KEQ18886.1"/>
    </source>
</evidence>
<dbReference type="SUPFAM" id="SSF55729">
    <property type="entry name" value="Acyl-CoA N-acyltransferases (Nat)"/>
    <property type="match status" value="1"/>
</dbReference>
<dbReference type="PROSITE" id="PS51186">
    <property type="entry name" value="GNAT"/>
    <property type="match status" value="1"/>
</dbReference>
<dbReference type="OrthoDB" id="9784707at2"/>
<dbReference type="CDD" id="cd04301">
    <property type="entry name" value="NAT_SF"/>
    <property type="match status" value="1"/>
</dbReference>
<feature type="domain" description="N-acetyltransferase" evidence="1">
    <location>
        <begin position="17"/>
        <end position="167"/>
    </location>
</feature>
<proteinExistence type="predicted"/>
<dbReference type="AlphaFoldDB" id="A0A081NKB3"/>
<sequence length="175" mass="20126">MRFNLGNGYCVRSFLYGDAPSLSRHGNNLNVAKNLRDSFPHPYTIEHARAWIQHVKENEADTRFVIDHEGEAIGEIGFVIQLDVHRFTAEIGYWLSESHWGKGVMTHALSRVTQYAMEELGMVRIYADVVEHNQGSGKVLEKCGFQLEGVFRKHIFKGEEYFDQYVYGLVRSDVQ</sequence>
<dbReference type="GO" id="GO:0016747">
    <property type="term" value="F:acyltransferase activity, transferring groups other than amino-acyl groups"/>
    <property type="evidence" value="ECO:0007669"/>
    <property type="project" value="InterPro"/>
</dbReference>
<evidence type="ECO:0000259" key="1">
    <source>
        <dbReference type="PROSITE" id="PS51186"/>
    </source>
</evidence>
<dbReference type="InterPro" id="IPR000182">
    <property type="entry name" value="GNAT_dom"/>
</dbReference>
<name>A0A081NKB3_9GAMM</name>
<dbReference type="RefSeq" id="WP_034832356.1">
    <property type="nucleotide sequence ID" value="NZ_JOKH01000001.1"/>
</dbReference>
<keyword evidence="3" id="KW-1185">Reference proteome</keyword>